<name>A0A3A3GCZ3_PANTH</name>
<dbReference type="Proteomes" id="UP000266177">
    <property type="component" value="Unassembled WGS sequence"/>
</dbReference>
<protein>
    <submittedName>
        <fullName evidence="2">Uncharacterized protein</fullName>
    </submittedName>
</protein>
<evidence type="ECO:0000256" key="1">
    <source>
        <dbReference type="SAM" id="Coils"/>
    </source>
</evidence>
<feature type="coiled-coil region" evidence="1">
    <location>
        <begin position="125"/>
        <end position="159"/>
    </location>
</feature>
<evidence type="ECO:0000313" key="2">
    <source>
        <dbReference type="EMBL" id="RJG21636.1"/>
    </source>
</evidence>
<reference evidence="2 3" key="1">
    <citation type="submission" date="2018-09" db="EMBL/GenBank/DDBJ databases">
        <title>Paenibacillus SK2017-BO5.</title>
        <authorList>
            <person name="Piskunova J.V."/>
            <person name="Dubiley S.A."/>
            <person name="Severinov K.V."/>
        </authorList>
    </citation>
    <scope>NUCLEOTIDE SEQUENCE [LARGE SCALE GENOMIC DNA]</scope>
    <source>
        <strain evidence="2 3">BO5</strain>
    </source>
</reference>
<keyword evidence="1" id="KW-0175">Coiled coil</keyword>
<proteinExistence type="predicted"/>
<dbReference type="OrthoDB" id="2587776at2"/>
<gene>
    <name evidence="2" type="ORF">DQX05_20660</name>
</gene>
<organism evidence="2 3">
    <name type="scientific">Paenibacillus thiaminolyticus</name>
    <name type="common">Bacillus thiaminolyticus</name>
    <dbReference type="NCBI Taxonomy" id="49283"/>
    <lineage>
        <taxon>Bacteria</taxon>
        <taxon>Bacillati</taxon>
        <taxon>Bacillota</taxon>
        <taxon>Bacilli</taxon>
        <taxon>Bacillales</taxon>
        <taxon>Paenibacillaceae</taxon>
        <taxon>Paenibacillus</taxon>
    </lineage>
</organism>
<dbReference type="AlphaFoldDB" id="A0A3A3GCZ3"/>
<comment type="caution">
    <text evidence="2">The sequence shown here is derived from an EMBL/GenBank/DDBJ whole genome shotgun (WGS) entry which is preliminary data.</text>
</comment>
<evidence type="ECO:0000313" key="3">
    <source>
        <dbReference type="Proteomes" id="UP000266177"/>
    </source>
</evidence>
<sequence length="384" mass="43124">MAQLRTHLELHDPVTIIWREGTPQEPYKEHIDSLPVINNQITLLEIPSQTDKVRIEGLTEVDPERFDKKLALSPHEFLVNYANGTIQFHPSQEGKTLLCKYKGRGLILYPASRIYAMVSRHPDVVKTLQDMIDEMLQRLQETNLAIAEVNEAVAMAKEAAHAADRSADQANQAADEAKLATEQALLAYKSTLLVFKPPVADMKELIATYPYPHIGWTVQTYEDGNRYRFDGKEWVLIDIFGRSIQPVSEHADGLMTVAEHLKLKSIPLEVKDRVMVFCLPNSLYQGVQSVIARFPFQGELVGVEALCGVAGESDTEITVEKSLDGANWSEIMSHPVRIKAHQHVDDRSAVIDNKIVNAGDMFRLHVVKQGVNIQHVTLQLIVKI</sequence>
<dbReference type="EMBL" id="QYZD01000022">
    <property type="protein sequence ID" value="RJG21636.1"/>
    <property type="molecule type" value="Genomic_DNA"/>
</dbReference>
<accession>A0A3A3GCZ3</accession>
<dbReference type="RefSeq" id="WP_119795377.1">
    <property type="nucleotide sequence ID" value="NZ_QYZD01000022.1"/>
</dbReference>